<sequence length="67" mass="7831">MGCTCSICITKYWLALQLVYDKLQKHSIRVEKRTRFVPVTLQVYCVSCFLPLYAIFSFFLLLTASFL</sequence>
<accession>A0A314KPC2</accession>
<evidence type="ECO:0000256" key="1">
    <source>
        <dbReference type="SAM" id="Phobius"/>
    </source>
</evidence>
<dbReference type="EMBL" id="MJEQ01001485">
    <property type="protein sequence ID" value="OIT30554.1"/>
    <property type="molecule type" value="Genomic_DNA"/>
</dbReference>
<reference evidence="2" key="1">
    <citation type="submission" date="2016-11" db="EMBL/GenBank/DDBJ databases">
        <title>The genome of Nicotiana attenuata.</title>
        <authorList>
            <person name="Xu S."/>
            <person name="Brockmoeller T."/>
            <person name="Gaquerel E."/>
            <person name="Navarro A."/>
            <person name="Kuhl H."/>
            <person name="Gase K."/>
            <person name="Ling Z."/>
            <person name="Zhou W."/>
            <person name="Kreitzer C."/>
            <person name="Stanke M."/>
            <person name="Tang H."/>
            <person name="Lyons E."/>
            <person name="Pandey P."/>
            <person name="Pandey S.P."/>
            <person name="Timmermann B."/>
            <person name="Baldwin I.T."/>
        </authorList>
    </citation>
    <scope>NUCLEOTIDE SEQUENCE [LARGE SCALE GENOMIC DNA]</scope>
    <source>
        <strain evidence="2">UT</strain>
    </source>
</reference>
<evidence type="ECO:0000313" key="2">
    <source>
        <dbReference type="EMBL" id="OIT30554.1"/>
    </source>
</evidence>
<keyword evidence="3" id="KW-1185">Reference proteome</keyword>
<evidence type="ECO:0000313" key="3">
    <source>
        <dbReference type="Proteomes" id="UP000187609"/>
    </source>
</evidence>
<dbReference type="AlphaFoldDB" id="A0A314KPC2"/>
<name>A0A314KPC2_NICAT</name>
<feature type="transmembrane region" description="Helical" evidence="1">
    <location>
        <begin position="41"/>
        <end position="62"/>
    </location>
</feature>
<protein>
    <submittedName>
        <fullName evidence="2">Uncharacterized protein</fullName>
    </submittedName>
</protein>
<keyword evidence="1" id="KW-0812">Transmembrane</keyword>
<comment type="caution">
    <text evidence="2">The sequence shown here is derived from an EMBL/GenBank/DDBJ whole genome shotgun (WGS) entry which is preliminary data.</text>
</comment>
<dbReference type="Gramene" id="OIT30554">
    <property type="protein sequence ID" value="OIT30554"/>
    <property type="gene ID" value="A4A49_24437"/>
</dbReference>
<organism evidence="2 3">
    <name type="scientific">Nicotiana attenuata</name>
    <name type="common">Coyote tobacco</name>
    <dbReference type="NCBI Taxonomy" id="49451"/>
    <lineage>
        <taxon>Eukaryota</taxon>
        <taxon>Viridiplantae</taxon>
        <taxon>Streptophyta</taxon>
        <taxon>Embryophyta</taxon>
        <taxon>Tracheophyta</taxon>
        <taxon>Spermatophyta</taxon>
        <taxon>Magnoliopsida</taxon>
        <taxon>eudicotyledons</taxon>
        <taxon>Gunneridae</taxon>
        <taxon>Pentapetalae</taxon>
        <taxon>asterids</taxon>
        <taxon>lamiids</taxon>
        <taxon>Solanales</taxon>
        <taxon>Solanaceae</taxon>
        <taxon>Nicotianoideae</taxon>
        <taxon>Nicotianeae</taxon>
        <taxon>Nicotiana</taxon>
    </lineage>
</organism>
<keyword evidence="1" id="KW-0472">Membrane</keyword>
<dbReference type="Proteomes" id="UP000187609">
    <property type="component" value="Unassembled WGS sequence"/>
</dbReference>
<gene>
    <name evidence="2" type="ORF">A4A49_24437</name>
</gene>
<keyword evidence="1" id="KW-1133">Transmembrane helix</keyword>
<proteinExistence type="predicted"/>